<dbReference type="CDD" id="cd06261">
    <property type="entry name" value="TM_PBP2"/>
    <property type="match status" value="1"/>
</dbReference>
<dbReference type="OrthoDB" id="9801163at2"/>
<dbReference type="PANTHER" id="PTHR30177:SF4">
    <property type="entry name" value="OSMOPROTECTANT IMPORT PERMEASE PROTEIN OSMW"/>
    <property type="match status" value="1"/>
</dbReference>
<feature type="transmembrane region" description="Helical" evidence="6">
    <location>
        <begin position="107"/>
        <end position="128"/>
    </location>
</feature>
<evidence type="ECO:0000313" key="8">
    <source>
        <dbReference type="Proteomes" id="UP000002357"/>
    </source>
</evidence>
<keyword evidence="2 6" id="KW-0813">Transport</keyword>
<dbReference type="GO" id="GO:0005886">
    <property type="term" value="C:plasma membrane"/>
    <property type="evidence" value="ECO:0007669"/>
    <property type="project" value="UniProtKB-SubCell"/>
</dbReference>
<dbReference type="KEGG" id="sclf:BB341_29120"/>
<feature type="transmembrane region" description="Helical" evidence="6">
    <location>
        <begin position="210"/>
        <end position="229"/>
    </location>
</feature>
<evidence type="ECO:0000256" key="1">
    <source>
        <dbReference type="ARBA" id="ARBA00004141"/>
    </source>
</evidence>
<keyword evidence="3 6" id="KW-0812">Transmembrane</keyword>
<sequence length="239" mass="25245">MSTRLRRHLTTPAVIATLLALLYVWVHARPLDSIEQRTLNPTYITDAVTQHLWLTSVSTVLVLVLALGGGILLTRPALRRLAPLVTGLANIGQAAPAIGLLVLLSLWWGIGFGTAVMGMVAYSVLPVLRNTIVGIQQVDAPVVDAARGLGMGSSAVLFRVELPLAVPVILAGIRTALVFNVGVGTLATFVNAGGLGDMIVNGIKLQRTPVLVTGAVLVASLALLIDWLGSVVEDRFRTR</sequence>
<dbReference type="eggNOG" id="COG1174">
    <property type="taxonomic scope" value="Bacteria"/>
</dbReference>
<keyword evidence="7" id="KW-0614">Plasmid</keyword>
<name>B5GMH7_STRCL</name>
<dbReference type="GO" id="GO:0055085">
    <property type="term" value="P:transmembrane transport"/>
    <property type="evidence" value="ECO:0007669"/>
    <property type="project" value="InterPro"/>
</dbReference>
<dbReference type="InterPro" id="IPR051204">
    <property type="entry name" value="ABC_transp_perm/SBD"/>
</dbReference>
<accession>B5GMH7</accession>
<dbReference type="Pfam" id="PF00528">
    <property type="entry name" value="BPD_transp_1"/>
    <property type="match status" value="1"/>
</dbReference>
<comment type="similarity">
    <text evidence="6">Belongs to the binding-protein-dependent transport system permease family.</text>
</comment>
<dbReference type="GO" id="GO:0031460">
    <property type="term" value="P:glycine betaine transport"/>
    <property type="evidence" value="ECO:0007669"/>
    <property type="project" value="TreeGrafter"/>
</dbReference>
<organism evidence="7 8">
    <name type="scientific">Streptomyces clavuligerus</name>
    <dbReference type="NCBI Taxonomy" id="1901"/>
    <lineage>
        <taxon>Bacteria</taxon>
        <taxon>Bacillati</taxon>
        <taxon>Actinomycetota</taxon>
        <taxon>Actinomycetes</taxon>
        <taxon>Kitasatosporales</taxon>
        <taxon>Streptomycetaceae</taxon>
        <taxon>Streptomyces</taxon>
    </lineage>
</organism>
<dbReference type="PANTHER" id="PTHR30177">
    <property type="entry name" value="GLYCINE BETAINE/L-PROLINE TRANSPORT SYSTEM PERMEASE PROTEIN PROW"/>
    <property type="match status" value="1"/>
</dbReference>
<evidence type="ECO:0000256" key="2">
    <source>
        <dbReference type="ARBA" id="ARBA00022448"/>
    </source>
</evidence>
<dbReference type="AlphaFoldDB" id="B5GMH7"/>
<gene>
    <name evidence="7" type="ORF">SCLAV_p0999</name>
</gene>
<proteinExistence type="inferred from homology"/>
<dbReference type="Gene3D" id="1.10.3720.10">
    <property type="entry name" value="MetI-like"/>
    <property type="match status" value="1"/>
</dbReference>
<keyword evidence="4 6" id="KW-1133">Transmembrane helix</keyword>
<reference evidence="7 8" key="1">
    <citation type="journal article" date="2010" name="Genome Biol. Evol.">
        <title>The sequence of a 1.8-mb bacterial linear plasmid reveals a rich evolutionary reservoir of secondary metabolic pathways.</title>
        <authorList>
            <person name="Medema M.H."/>
            <person name="Trefzer A."/>
            <person name="Kovalchuk A."/>
            <person name="van den Berg M."/>
            <person name="Mueller U."/>
            <person name="Heijne W."/>
            <person name="Wu L."/>
            <person name="Alam M.T."/>
            <person name="Ronning C.M."/>
            <person name="Nierman W.C."/>
            <person name="Bovenberg R.A.L."/>
            <person name="Breitling R."/>
            <person name="Takano E."/>
        </authorList>
    </citation>
    <scope>NUCLEOTIDE SEQUENCE [LARGE SCALE GENOMIC DNA]</scope>
    <source>
        <strain evidence="8">ATCC 27064 / DSM 738 / JCM 4710 / NBRC 13307 / NCIMB 12785 / NRRL 3585 / VKM Ac-602</strain>
        <plasmid evidence="7">pSCL4</plasmid>
    </source>
</reference>
<dbReference type="SUPFAM" id="SSF161098">
    <property type="entry name" value="MetI-like"/>
    <property type="match status" value="1"/>
</dbReference>
<feature type="transmembrane region" description="Helical" evidence="6">
    <location>
        <begin position="164"/>
        <end position="190"/>
    </location>
</feature>
<keyword evidence="5 6" id="KW-0472">Membrane</keyword>
<evidence type="ECO:0000256" key="3">
    <source>
        <dbReference type="ARBA" id="ARBA00022692"/>
    </source>
</evidence>
<feature type="transmembrane region" description="Helical" evidence="6">
    <location>
        <begin position="52"/>
        <end position="74"/>
    </location>
</feature>
<evidence type="ECO:0000256" key="6">
    <source>
        <dbReference type="RuleBase" id="RU363032"/>
    </source>
</evidence>
<comment type="subcellular location">
    <subcellularLocation>
        <location evidence="6">Cell membrane</location>
        <topology evidence="6">Multi-pass membrane protein</topology>
    </subcellularLocation>
    <subcellularLocation>
        <location evidence="1">Membrane</location>
        <topology evidence="1">Multi-pass membrane protein</topology>
    </subcellularLocation>
</comment>
<dbReference type="GeneID" id="93734089"/>
<dbReference type="PROSITE" id="PS50928">
    <property type="entry name" value="ABC_TM1"/>
    <property type="match status" value="1"/>
</dbReference>
<dbReference type="Proteomes" id="UP000002357">
    <property type="component" value="Plasmid pSCL4"/>
</dbReference>
<evidence type="ECO:0000313" key="7">
    <source>
        <dbReference type="EMBL" id="EFG04486.2"/>
    </source>
</evidence>
<dbReference type="InterPro" id="IPR000515">
    <property type="entry name" value="MetI-like"/>
</dbReference>
<dbReference type="EMBL" id="CM000914">
    <property type="protein sequence ID" value="EFG04486.2"/>
    <property type="molecule type" value="Genomic_DNA"/>
</dbReference>
<protein>
    <submittedName>
        <fullName evidence="7">Binding-protein-dependent transport systems inner membrane component</fullName>
    </submittedName>
</protein>
<feature type="transmembrane region" description="Helical" evidence="6">
    <location>
        <begin position="81"/>
        <end position="101"/>
    </location>
</feature>
<geneLocation type="plasmid" evidence="7 8">
    <name>pSCL4</name>
</geneLocation>
<dbReference type="RefSeq" id="WP_003952933.1">
    <property type="nucleotide sequence ID" value="NZ_CM000914.1"/>
</dbReference>
<evidence type="ECO:0000256" key="4">
    <source>
        <dbReference type="ARBA" id="ARBA00022989"/>
    </source>
</evidence>
<dbReference type="InterPro" id="IPR035906">
    <property type="entry name" value="MetI-like_sf"/>
</dbReference>
<evidence type="ECO:0000256" key="5">
    <source>
        <dbReference type="ARBA" id="ARBA00023136"/>
    </source>
</evidence>
<keyword evidence="8" id="KW-1185">Reference proteome</keyword>